<comment type="subcellular location">
    <subcellularLocation>
        <location evidence="1">Nucleus</location>
    </subcellularLocation>
</comment>
<feature type="domain" description="HTH myb-type" evidence="9">
    <location>
        <begin position="222"/>
        <end position="282"/>
    </location>
</feature>
<dbReference type="FunFam" id="1.10.10.60:FF:000002">
    <property type="entry name" value="Myb family transcription factor"/>
    <property type="match status" value="1"/>
</dbReference>
<keyword evidence="3" id="KW-0805">Transcription regulation</keyword>
<proteinExistence type="inferred from homology"/>
<dbReference type="InterPro" id="IPR017930">
    <property type="entry name" value="Myb_dom"/>
</dbReference>
<dbReference type="InterPro" id="IPR046955">
    <property type="entry name" value="PHR1-like"/>
</dbReference>
<evidence type="ECO:0000256" key="5">
    <source>
        <dbReference type="ARBA" id="ARBA00023163"/>
    </source>
</evidence>
<keyword evidence="5" id="KW-0804">Transcription</keyword>
<evidence type="ECO:0000256" key="8">
    <source>
        <dbReference type="SAM" id="MobiDB-lite"/>
    </source>
</evidence>
<dbReference type="InterPro" id="IPR001005">
    <property type="entry name" value="SANT/Myb"/>
</dbReference>
<dbReference type="PANTHER" id="PTHR31499">
    <property type="entry name" value="MYB FAMILY TRANSCRIPTION FACTOR PHL11"/>
    <property type="match status" value="1"/>
</dbReference>
<dbReference type="Proteomes" id="UP000006729">
    <property type="component" value="Chromosome 1"/>
</dbReference>
<name>A0A3N7EDN9_POPTR</name>
<evidence type="ECO:0000256" key="1">
    <source>
        <dbReference type="ARBA" id="ARBA00004123"/>
    </source>
</evidence>
<dbReference type="PROSITE" id="PS51294">
    <property type="entry name" value="HTH_MYB"/>
    <property type="match status" value="1"/>
</dbReference>
<dbReference type="Pfam" id="PF14379">
    <property type="entry name" value="Myb_CC_LHEQLE"/>
    <property type="match status" value="1"/>
</dbReference>
<dbReference type="SUPFAM" id="SSF46689">
    <property type="entry name" value="Homeodomain-like"/>
    <property type="match status" value="1"/>
</dbReference>
<feature type="region of interest" description="Disordered" evidence="8">
    <location>
        <begin position="187"/>
        <end position="210"/>
    </location>
</feature>
<dbReference type="GO" id="GO:0003677">
    <property type="term" value="F:DNA binding"/>
    <property type="evidence" value="ECO:0007669"/>
    <property type="project" value="InterPro"/>
</dbReference>
<dbReference type="AlphaFoldDB" id="A0A3N7EDN9"/>
<keyword evidence="11" id="KW-1185">Reference proteome</keyword>
<dbReference type="InterPro" id="IPR025756">
    <property type="entry name" value="Myb_CC_LHEQLE"/>
</dbReference>
<keyword evidence="4 7" id="KW-0175">Coiled coil</keyword>
<dbReference type="NCBIfam" id="TIGR01557">
    <property type="entry name" value="myb_SHAQKYF"/>
    <property type="match status" value="1"/>
</dbReference>
<evidence type="ECO:0000256" key="3">
    <source>
        <dbReference type="ARBA" id="ARBA00023015"/>
    </source>
</evidence>
<organism evidence="10 11">
    <name type="scientific">Populus trichocarpa</name>
    <name type="common">Western balsam poplar</name>
    <name type="synonym">Populus balsamifera subsp. trichocarpa</name>
    <dbReference type="NCBI Taxonomy" id="3694"/>
    <lineage>
        <taxon>Eukaryota</taxon>
        <taxon>Viridiplantae</taxon>
        <taxon>Streptophyta</taxon>
        <taxon>Embryophyta</taxon>
        <taxon>Tracheophyta</taxon>
        <taxon>Spermatophyta</taxon>
        <taxon>Magnoliopsida</taxon>
        <taxon>eudicotyledons</taxon>
        <taxon>Gunneridae</taxon>
        <taxon>Pentapetalae</taxon>
        <taxon>rosids</taxon>
        <taxon>fabids</taxon>
        <taxon>Malpighiales</taxon>
        <taxon>Salicaceae</taxon>
        <taxon>Saliceae</taxon>
        <taxon>Populus</taxon>
    </lineage>
</organism>
<protein>
    <recommendedName>
        <fullName evidence="9">HTH myb-type domain-containing protein</fullName>
    </recommendedName>
</protein>
<feature type="compositionally biased region" description="Polar residues" evidence="8">
    <location>
        <begin position="187"/>
        <end position="201"/>
    </location>
</feature>
<evidence type="ECO:0000256" key="6">
    <source>
        <dbReference type="ARBA" id="ARBA00023242"/>
    </source>
</evidence>
<keyword evidence="6" id="KW-0539">Nucleus</keyword>
<accession>A0A3N7EDN9</accession>
<dbReference type="EMBL" id="CM009290">
    <property type="protein sequence ID" value="RQO85229.1"/>
    <property type="molecule type" value="Genomic_DNA"/>
</dbReference>
<feature type="coiled-coil region" evidence="7">
    <location>
        <begin position="317"/>
        <end position="357"/>
    </location>
</feature>
<evidence type="ECO:0000259" key="9">
    <source>
        <dbReference type="PROSITE" id="PS51294"/>
    </source>
</evidence>
<dbReference type="InterPro" id="IPR006447">
    <property type="entry name" value="Myb_dom_plants"/>
</dbReference>
<sequence length="397" mass="44768">MNTQKRKVHEQNCSLETFTSKQMASDGNMGFCFQFNLPVLHEGSIPKFSPGTSSTPSAPIISSHFASSASAPYAPEGYKGLSCDTSSLSTCSPVGKTQCSVVNPQNSILDLKSSVNLINLHNNQDPRSTENTYQDLYRNLSGSSLFPPILQKSANKLAALNRRKMHVDNRFKDHQNHEVAYQPFTSQVTKPTSHFQPQKQPAYSPYDMTSGANNSVSLGATIKRKIRVRWTQDLHKRFVESVNRLGGAEKATPKGILREMDVHGLTILHVKSHLQKYRTVRYLPESKEVCDSDAGRLEKTPKIVVTKFDQKIGSHIAKALQLQLDVQRRMHEQLEIQRNLRSQIEEQGRQLKQMLDQQLKTRNTDLGSIRNNSNPIDPSDDFEFKNVLTIKRLEDAH</sequence>
<dbReference type="STRING" id="3694.A0A3N7EDN9"/>
<evidence type="ECO:0000313" key="10">
    <source>
        <dbReference type="EMBL" id="RQO85229.1"/>
    </source>
</evidence>
<reference evidence="10 11" key="1">
    <citation type="journal article" date="2006" name="Science">
        <title>The genome of black cottonwood, Populus trichocarpa (Torr. &amp; Gray).</title>
        <authorList>
            <person name="Tuskan G.A."/>
            <person name="Difazio S."/>
            <person name="Jansson S."/>
            <person name="Bohlmann J."/>
            <person name="Grigoriev I."/>
            <person name="Hellsten U."/>
            <person name="Putnam N."/>
            <person name="Ralph S."/>
            <person name="Rombauts S."/>
            <person name="Salamov A."/>
            <person name="Schein J."/>
            <person name="Sterck L."/>
            <person name="Aerts A."/>
            <person name="Bhalerao R.R."/>
            <person name="Bhalerao R.P."/>
            <person name="Blaudez D."/>
            <person name="Boerjan W."/>
            <person name="Brun A."/>
            <person name="Brunner A."/>
            <person name="Busov V."/>
            <person name="Campbell M."/>
            <person name="Carlson J."/>
            <person name="Chalot M."/>
            <person name="Chapman J."/>
            <person name="Chen G.L."/>
            <person name="Cooper D."/>
            <person name="Coutinho P.M."/>
            <person name="Couturier J."/>
            <person name="Covert S."/>
            <person name="Cronk Q."/>
            <person name="Cunningham R."/>
            <person name="Davis J."/>
            <person name="Degroeve S."/>
            <person name="Dejardin A."/>
            <person name="Depamphilis C."/>
            <person name="Detter J."/>
            <person name="Dirks B."/>
            <person name="Dubchak I."/>
            <person name="Duplessis S."/>
            <person name="Ehlting J."/>
            <person name="Ellis B."/>
            <person name="Gendler K."/>
            <person name="Goodstein D."/>
            <person name="Gribskov M."/>
            <person name="Grimwood J."/>
            <person name="Groover A."/>
            <person name="Gunter L."/>
            <person name="Hamberger B."/>
            <person name="Heinze B."/>
            <person name="Helariutta Y."/>
            <person name="Henrissat B."/>
            <person name="Holligan D."/>
            <person name="Holt R."/>
            <person name="Huang W."/>
            <person name="Islam-Faridi N."/>
            <person name="Jones S."/>
            <person name="Jones-Rhoades M."/>
            <person name="Jorgensen R."/>
            <person name="Joshi C."/>
            <person name="Kangasjarvi J."/>
            <person name="Karlsson J."/>
            <person name="Kelleher C."/>
            <person name="Kirkpatrick R."/>
            <person name="Kirst M."/>
            <person name="Kohler A."/>
            <person name="Kalluri U."/>
            <person name="Larimer F."/>
            <person name="Leebens-Mack J."/>
            <person name="Leple J.C."/>
            <person name="Locascio P."/>
            <person name="Lou Y."/>
            <person name="Lucas S."/>
            <person name="Martin F."/>
            <person name="Montanini B."/>
            <person name="Napoli C."/>
            <person name="Nelson D.R."/>
            <person name="Nelson C."/>
            <person name="Nieminen K."/>
            <person name="Nilsson O."/>
            <person name="Pereda V."/>
            <person name="Peter G."/>
            <person name="Philippe R."/>
            <person name="Pilate G."/>
            <person name="Poliakov A."/>
            <person name="Razumovskaya J."/>
            <person name="Richardson P."/>
            <person name="Rinaldi C."/>
            <person name="Ritland K."/>
            <person name="Rouze P."/>
            <person name="Ryaboy D."/>
            <person name="Schmutz J."/>
            <person name="Schrader J."/>
            <person name="Segerman B."/>
            <person name="Shin H."/>
            <person name="Siddiqui A."/>
            <person name="Sterky F."/>
            <person name="Terry A."/>
            <person name="Tsai C.J."/>
            <person name="Uberbacher E."/>
            <person name="Unneberg P."/>
            <person name="Vahala J."/>
            <person name="Wall K."/>
            <person name="Wessler S."/>
            <person name="Yang G."/>
            <person name="Yin T."/>
            <person name="Douglas C."/>
            <person name="Marra M."/>
            <person name="Sandberg G."/>
            <person name="Van de Peer Y."/>
            <person name="Rokhsar D."/>
        </authorList>
    </citation>
    <scope>NUCLEOTIDE SEQUENCE [LARGE SCALE GENOMIC DNA]</scope>
    <source>
        <strain evidence="11">cv. Nisqually</strain>
    </source>
</reference>
<evidence type="ECO:0000256" key="7">
    <source>
        <dbReference type="SAM" id="Coils"/>
    </source>
</evidence>
<evidence type="ECO:0000256" key="2">
    <source>
        <dbReference type="ARBA" id="ARBA00006783"/>
    </source>
</evidence>
<dbReference type="GO" id="GO:0005634">
    <property type="term" value="C:nucleus"/>
    <property type="evidence" value="ECO:0007669"/>
    <property type="project" value="UniProtKB-SubCell"/>
</dbReference>
<dbReference type="PANTHER" id="PTHR31499:SF80">
    <property type="entry name" value="HTH MYB-TYPE DOMAIN-CONTAINING PROTEIN"/>
    <property type="match status" value="1"/>
</dbReference>
<dbReference type="Pfam" id="PF00249">
    <property type="entry name" value="Myb_DNA-binding"/>
    <property type="match status" value="1"/>
</dbReference>
<dbReference type="InParanoid" id="A0A3N7EDN9"/>
<evidence type="ECO:0000256" key="4">
    <source>
        <dbReference type="ARBA" id="ARBA00023054"/>
    </source>
</evidence>
<dbReference type="InterPro" id="IPR009057">
    <property type="entry name" value="Homeodomain-like_sf"/>
</dbReference>
<evidence type="ECO:0000313" key="11">
    <source>
        <dbReference type="Proteomes" id="UP000006729"/>
    </source>
</evidence>
<dbReference type="GO" id="GO:0003700">
    <property type="term" value="F:DNA-binding transcription factor activity"/>
    <property type="evidence" value="ECO:0007669"/>
    <property type="project" value="InterPro"/>
</dbReference>
<gene>
    <name evidence="10" type="ORF">POPTR_001G228500</name>
</gene>
<comment type="similarity">
    <text evidence="2">Belongs to the MYB-CC family.</text>
</comment>
<dbReference type="Gene3D" id="1.10.10.60">
    <property type="entry name" value="Homeodomain-like"/>
    <property type="match status" value="1"/>
</dbReference>